<dbReference type="GO" id="GO:0030246">
    <property type="term" value="F:carbohydrate binding"/>
    <property type="evidence" value="ECO:0007669"/>
    <property type="project" value="InterPro"/>
</dbReference>
<reference evidence="2" key="1">
    <citation type="journal article" date="2023" name="Nat. Commun.">
        <title>Diploid and tetraploid genomes of Acorus and the evolution of monocots.</title>
        <authorList>
            <person name="Ma L."/>
            <person name="Liu K.W."/>
            <person name="Li Z."/>
            <person name="Hsiao Y.Y."/>
            <person name="Qi Y."/>
            <person name="Fu T."/>
            <person name="Tang G.D."/>
            <person name="Zhang D."/>
            <person name="Sun W.H."/>
            <person name="Liu D.K."/>
            <person name="Li Y."/>
            <person name="Chen G.Z."/>
            <person name="Liu X.D."/>
            <person name="Liao X.Y."/>
            <person name="Jiang Y.T."/>
            <person name="Yu X."/>
            <person name="Hao Y."/>
            <person name="Huang J."/>
            <person name="Zhao X.W."/>
            <person name="Ke S."/>
            <person name="Chen Y.Y."/>
            <person name="Wu W.L."/>
            <person name="Hsu J.L."/>
            <person name="Lin Y.F."/>
            <person name="Huang M.D."/>
            <person name="Li C.Y."/>
            <person name="Huang L."/>
            <person name="Wang Z.W."/>
            <person name="Zhao X."/>
            <person name="Zhong W.Y."/>
            <person name="Peng D.H."/>
            <person name="Ahmad S."/>
            <person name="Lan S."/>
            <person name="Zhang J.S."/>
            <person name="Tsai W.C."/>
            <person name="Van de Peer Y."/>
            <person name="Liu Z.J."/>
        </authorList>
    </citation>
    <scope>NUCLEOTIDE SEQUENCE</scope>
    <source>
        <strain evidence="2">CP</strain>
    </source>
</reference>
<dbReference type="PANTHER" id="PTHR48478">
    <property type="entry name" value="LECTIN-LIKE"/>
    <property type="match status" value="1"/>
</dbReference>
<name>A0AAV9C641_ACOCL</name>
<organism evidence="2 3">
    <name type="scientific">Acorus calamus</name>
    <name type="common">Sweet flag</name>
    <dbReference type="NCBI Taxonomy" id="4465"/>
    <lineage>
        <taxon>Eukaryota</taxon>
        <taxon>Viridiplantae</taxon>
        <taxon>Streptophyta</taxon>
        <taxon>Embryophyta</taxon>
        <taxon>Tracheophyta</taxon>
        <taxon>Spermatophyta</taxon>
        <taxon>Magnoliopsida</taxon>
        <taxon>Liliopsida</taxon>
        <taxon>Acoraceae</taxon>
        <taxon>Acorus</taxon>
    </lineage>
</organism>
<sequence>MGAAPSREEAEHQALESPTKSSNETLIPIEHPKLEAKEAKAAPKIVPHNLEAITKEADDVDDLHQRPRSGISLSNKKKKYWVDESGFNCFTVFAREFKITWSDDPRYWNWMPLNDYSSEAGIEVACLQNVCWLEVLGKLDASYLSPGVTYEVAFLVMMKDPLYGWHVPVNLRLVCPGGVSQDHKVSLNDSNLRNRWVELPVGTFATGNGLKGEIEFSMFEYGGGIWKRGLVIRGAVIRPVRLVVVDVHAQVFVREVTSV</sequence>
<keyword evidence="3" id="KW-1185">Reference proteome</keyword>
<accession>A0AAV9C641</accession>
<dbReference type="AlphaFoldDB" id="A0AAV9C641"/>
<feature type="compositionally biased region" description="Polar residues" evidence="1">
    <location>
        <begin position="16"/>
        <end position="25"/>
    </location>
</feature>
<dbReference type="InterPro" id="IPR025886">
    <property type="entry name" value="PP2-like"/>
</dbReference>
<dbReference type="PANTHER" id="PTHR48478:SF1">
    <property type="entry name" value="LECTIN-LIKE"/>
    <property type="match status" value="1"/>
</dbReference>
<feature type="compositionally biased region" description="Basic and acidic residues" evidence="1">
    <location>
        <begin position="1"/>
        <end position="14"/>
    </location>
</feature>
<evidence type="ECO:0000313" key="3">
    <source>
        <dbReference type="Proteomes" id="UP001180020"/>
    </source>
</evidence>
<dbReference type="EMBL" id="JAUJYO010000021">
    <property type="protein sequence ID" value="KAK1283876.1"/>
    <property type="molecule type" value="Genomic_DNA"/>
</dbReference>
<dbReference type="Proteomes" id="UP001180020">
    <property type="component" value="Unassembled WGS sequence"/>
</dbReference>
<comment type="caution">
    <text evidence="2">The sequence shown here is derived from an EMBL/GenBank/DDBJ whole genome shotgun (WGS) entry which is preliminary data.</text>
</comment>
<dbReference type="Pfam" id="PF14299">
    <property type="entry name" value="PP2"/>
    <property type="match status" value="1"/>
</dbReference>
<reference evidence="2" key="2">
    <citation type="submission" date="2023-06" db="EMBL/GenBank/DDBJ databases">
        <authorList>
            <person name="Ma L."/>
            <person name="Liu K.-W."/>
            <person name="Li Z."/>
            <person name="Hsiao Y.-Y."/>
            <person name="Qi Y."/>
            <person name="Fu T."/>
            <person name="Tang G."/>
            <person name="Zhang D."/>
            <person name="Sun W.-H."/>
            <person name="Liu D.-K."/>
            <person name="Li Y."/>
            <person name="Chen G.-Z."/>
            <person name="Liu X.-D."/>
            <person name="Liao X.-Y."/>
            <person name="Jiang Y.-T."/>
            <person name="Yu X."/>
            <person name="Hao Y."/>
            <person name="Huang J."/>
            <person name="Zhao X.-W."/>
            <person name="Ke S."/>
            <person name="Chen Y.-Y."/>
            <person name="Wu W.-L."/>
            <person name="Hsu J.-L."/>
            <person name="Lin Y.-F."/>
            <person name="Huang M.-D."/>
            <person name="Li C.-Y."/>
            <person name="Huang L."/>
            <person name="Wang Z.-W."/>
            <person name="Zhao X."/>
            <person name="Zhong W.-Y."/>
            <person name="Peng D.-H."/>
            <person name="Ahmad S."/>
            <person name="Lan S."/>
            <person name="Zhang J.-S."/>
            <person name="Tsai W.-C."/>
            <person name="Van De Peer Y."/>
            <person name="Liu Z.-J."/>
        </authorList>
    </citation>
    <scope>NUCLEOTIDE SEQUENCE</scope>
    <source>
        <strain evidence="2">CP</strain>
        <tissue evidence="2">Leaves</tissue>
    </source>
</reference>
<protein>
    <submittedName>
        <fullName evidence="2">Protein PHLOEM PROTEIN 2-LIKE A2</fullName>
    </submittedName>
</protein>
<feature type="region of interest" description="Disordered" evidence="1">
    <location>
        <begin position="1"/>
        <end position="29"/>
    </location>
</feature>
<evidence type="ECO:0000313" key="2">
    <source>
        <dbReference type="EMBL" id="KAK1283876.1"/>
    </source>
</evidence>
<evidence type="ECO:0000256" key="1">
    <source>
        <dbReference type="SAM" id="MobiDB-lite"/>
    </source>
</evidence>
<proteinExistence type="predicted"/>
<dbReference type="InterPro" id="IPR052147">
    <property type="entry name" value="PP2-like/Lectin"/>
</dbReference>
<gene>
    <name evidence="2" type="primary">PP2A2</name>
    <name evidence="2" type="ORF">QJS10_CPB21g01129</name>
</gene>